<evidence type="ECO:0000313" key="3">
    <source>
        <dbReference type="Proteomes" id="UP000249794"/>
    </source>
</evidence>
<name>A0A2W4X244_9CYAN</name>
<reference evidence="2 3" key="2">
    <citation type="submission" date="2018-06" db="EMBL/GenBank/DDBJ databases">
        <title>Metagenomic assembly of (sub)arctic Cyanobacteria and their associated microbiome from non-axenic cultures.</title>
        <authorList>
            <person name="Baurain D."/>
        </authorList>
    </citation>
    <scope>NUCLEOTIDE SEQUENCE [LARGE SCALE GENOMIC DNA]</scope>
    <source>
        <strain evidence="2">ULC027bin1</strain>
    </source>
</reference>
<protein>
    <submittedName>
        <fullName evidence="2">Uncharacterized protein</fullName>
    </submittedName>
</protein>
<keyword evidence="1" id="KW-0472">Membrane</keyword>
<organism evidence="2 3">
    <name type="scientific">Phormidesmis priestleyi</name>
    <dbReference type="NCBI Taxonomy" id="268141"/>
    <lineage>
        <taxon>Bacteria</taxon>
        <taxon>Bacillati</taxon>
        <taxon>Cyanobacteriota</taxon>
        <taxon>Cyanophyceae</taxon>
        <taxon>Leptolyngbyales</taxon>
        <taxon>Leptolyngbyaceae</taxon>
        <taxon>Phormidesmis</taxon>
    </lineage>
</organism>
<feature type="transmembrane region" description="Helical" evidence="1">
    <location>
        <begin position="16"/>
        <end position="37"/>
    </location>
</feature>
<keyword evidence="1" id="KW-0812">Transmembrane</keyword>
<proteinExistence type="predicted"/>
<accession>A0A2W4X244</accession>
<dbReference type="EMBL" id="QBMP01000169">
    <property type="protein sequence ID" value="PZO51433.1"/>
    <property type="molecule type" value="Genomic_DNA"/>
</dbReference>
<keyword evidence="1" id="KW-1133">Transmembrane helix</keyword>
<dbReference type="Proteomes" id="UP000249794">
    <property type="component" value="Unassembled WGS sequence"/>
</dbReference>
<reference evidence="3" key="1">
    <citation type="submission" date="2018-04" db="EMBL/GenBank/DDBJ databases">
        <authorList>
            <person name="Cornet L."/>
        </authorList>
    </citation>
    <scope>NUCLEOTIDE SEQUENCE [LARGE SCALE GENOMIC DNA]</scope>
</reference>
<evidence type="ECO:0000313" key="2">
    <source>
        <dbReference type="EMBL" id="PZO51433.1"/>
    </source>
</evidence>
<dbReference type="AlphaFoldDB" id="A0A2W4X244"/>
<evidence type="ECO:0000256" key="1">
    <source>
        <dbReference type="SAM" id="Phobius"/>
    </source>
</evidence>
<sequence>MESASPEHPSEQPPGHIANLIGILIATLTITLPLYAISNFNASQAVVPQQLPSTFMKAQK</sequence>
<comment type="caution">
    <text evidence="2">The sequence shown here is derived from an EMBL/GenBank/DDBJ whole genome shotgun (WGS) entry which is preliminary data.</text>
</comment>
<gene>
    <name evidence="2" type="ORF">DCF15_14900</name>
</gene>